<protein>
    <recommendedName>
        <fullName evidence="6 8">Pre-rRNA-processing protein IPI3</fullName>
    </recommendedName>
</protein>
<evidence type="ECO:0000313" key="10">
    <source>
        <dbReference type="Proteomes" id="UP000095085"/>
    </source>
</evidence>
<feature type="repeat" description="WD" evidence="7">
    <location>
        <begin position="144"/>
        <end position="175"/>
    </location>
</feature>
<evidence type="ECO:0000313" key="9">
    <source>
        <dbReference type="EMBL" id="ODV66049.1"/>
    </source>
</evidence>
<dbReference type="GO" id="GO:0120330">
    <property type="term" value="C:rixosome complex"/>
    <property type="evidence" value="ECO:0007669"/>
    <property type="project" value="UniProtKB-UniRule"/>
</dbReference>
<dbReference type="InterPro" id="IPR001680">
    <property type="entry name" value="WD40_rpt"/>
</dbReference>
<evidence type="ECO:0000256" key="1">
    <source>
        <dbReference type="ARBA" id="ARBA00002355"/>
    </source>
</evidence>
<keyword evidence="8" id="KW-0539">Nucleus</keyword>
<dbReference type="SUPFAM" id="SSF50978">
    <property type="entry name" value="WD40 repeat-like"/>
    <property type="match status" value="1"/>
</dbReference>
<name>A0A1E4RFK9_9ASCO</name>
<evidence type="ECO:0000256" key="4">
    <source>
        <dbReference type="ARBA" id="ARBA00022574"/>
    </source>
</evidence>
<dbReference type="Gene3D" id="2.130.10.10">
    <property type="entry name" value="YVTN repeat-like/Quinoprotein amine dehydrogenase"/>
    <property type="match status" value="1"/>
</dbReference>
<dbReference type="Proteomes" id="UP000095085">
    <property type="component" value="Unassembled WGS sequence"/>
</dbReference>
<reference evidence="10" key="1">
    <citation type="submission" date="2016-05" db="EMBL/GenBank/DDBJ databases">
        <title>Comparative genomics of biotechnologically important yeasts.</title>
        <authorList>
            <consortium name="DOE Joint Genome Institute"/>
            <person name="Riley R."/>
            <person name="Haridas S."/>
            <person name="Wolfe K.H."/>
            <person name="Lopes M.R."/>
            <person name="Hittinger C.T."/>
            <person name="Goker M."/>
            <person name="Salamov A."/>
            <person name="Wisecaver J."/>
            <person name="Long T.M."/>
            <person name="Aerts A.L."/>
            <person name="Barry K."/>
            <person name="Choi C."/>
            <person name="Clum A."/>
            <person name="Coughlan A.Y."/>
            <person name="Deshpande S."/>
            <person name="Douglass A.P."/>
            <person name="Hanson S.J."/>
            <person name="Klenk H.-P."/>
            <person name="Labutti K."/>
            <person name="Lapidus A."/>
            <person name="Lindquist E."/>
            <person name="Lipzen A."/>
            <person name="Meier-Kolthoff J.P."/>
            <person name="Ohm R.A."/>
            <person name="Otillar R.P."/>
            <person name="Pangilinan J."/>
            <person name="Peng Y."/>
            <person name="Rokas A."/>
            <person name="Rosa C.A."/>
            <person name="Scheuner C."/>
            <person name="Sibirny A.A."/>
            <person name="Slot J.C."/>
            <person name="Stielow J.B."/>
            <person name="Sun H."/>
            <person name="Kurtzman C.P."/>
            <person name="Blackwell M."/>
            <person name="Grigoriev I.V."/>
            <person name="Jeffries T.W."/>
        </authorList>
    </citation>
    <scope>NUCLEOTIDE SEQUENCE [LARGE SCALE GENOMIC DNA]</scope>
    <source>
        <strain evidence="10">NRRL Y-1933</strain>
    </source>
</reference>
<evidence type="ECO:0000256" key="2">
    <source>
        <dbReference type="ARBA" id="ARBA00010143"/>
    </source>
</evidence>
<dbReference type="GO" id="GO:0006364">
    <property type="term" value="P:rRNA processing"/>
    <property type="evidence" value="ECO:0007669"/>
    <property type="project" value="UniProtKB-UniRule"/>
</dbReference>
<dbReference type="GO" id="GO:0006261">
    <property type="term" value="P:DNA-templated DNA replication"/>
    <property type="evidence" value="ECO:0007669"/>
    <property type="project" value="TreeGrafter"/>
</dbReference>
<comment type="subunit">
    <text evidence="3 8">Component of the RIX1 complex, composed of IPI1, RIX1/IPI2 and IPI3 in a 1:2:2 stoichiometry. The complex interacts (via RIX1) with MDN1 (via its hexameric AAA ATPase ring) and the pre-60S ribosome particles.</text>
</comment>
<dbReference type="InterPro" id="IPR036322">
    <property type="entry name" value="WD40_repeat_dom_sf"/>
</dbReference>
<dbReference type="InterPro" id="IPR045227">
    <property type="entry name" value="WDR18/Ipi3/RID3"/>
</dbReference>
<dbReference type="PANTHER" id="PTHR18763">
    <property type="entry name" value="WD-REPEAT PROTEIN 18"/>
    <property type="match status" value="1"/>
</dbReference>
<dbReference type="SMART" id="SM00320">
    <property type="entry name" value="WD40"/>
    <property type="match status" value="5"/>
</dbReference>
<dbReference type="AlphaFoldDB" id="A0A1E4RFK9"/>
<dbReference type="GO" id="GO:0005656">
    <property type="term" value="C:nuclear pre-replicative complex"/>
    <property type="evidence" value="ECO:0007669"/>
    <property type="project" value="TreeGrafter"/>
</dbReference>
<comment type="similarity">
    <text evidence="2 8">Belongs to the WD repeat IPI3/WDR18 family.</text>
</comment>
<keyword evidence="4 7" id="KW-0853">WD repeat</keyword>
<evidence type="ECO:0000256" key="5">
    <source>
        <dbReference type="ARBA" id="ARBA00022737"/>
    </source>
</evidence>
<dbReference type="PANTHER" id="PTHR18763:SF0">
    <property type="entry name" value="WD REPEAT-CONTAINING PROTEIN 18"/>
    <property type="match status" value="1"/>
</dbReference>
<comment type="function">
    <text evidence="1 8">Component of the RIX1 complex required for processing of ITS2 sequences from 35S pre-rRNA.</text>
</comment>
<keyword evidence="8" id="KW-0698">rRNA processing</keyword>
<dbReference type="Pfam" id="PF00400">
    <property type="entry name" value="WD40"/>
    <property type="match status" value="2"/>
</dbReference>
<evidence type="ECO:0000256" key="3">
    <source>
        <dbReference type="ARBA" id="ARBA00011141"/>
    </source>
</evidence>
<dbReference type="InterPro" id="IPR015943">
    <property type="entry name" value="WD40/YVTN_repeat-like_dom_sf"/>
</dbReference>
<keyword evidence="10" id="KW-1185">Reference proteome</keyword>
<evidence type="ECO:0000256" key="8">
    <source>
        <dbReference type="RuleBase" id="RU369067"/>
    </source>
</evidence>
<evidence type="ECO:0000256" key="6">
    <source>
        <dbReference type="ARBA" id="ARBA00026229"/>
    </source>
</evidence>
<dbReference type="GeneID" id="30996891"/>
<dbReference type="STRING" id="984485.A0A1E4RFK9"/>
<organism evidence="9 10">
    <name type="scientific">Hyphopichia burtonii NRRL Y-1933</name>
    <dbReference type="NCBI Taxonomy" id="984485"/>
    <lineage>
        <taxon>Eukaryota</taxon>
        <taxon>Fungi</taxon>
        <taxon>Dikarya</taxon>
        <taxon>Ascomycota</taxon>
        <taxon>Saccharomycotina</taxon>
        <taxon>Pichiomycetes</taxon>
        <taxon>Debaryomycetaceae</taxon>
        <taxon>Hyphopichia</taxon>
    </lineage>
</organism>
<sequence>MEEVAFFIAEGNPADKHSQESVAFVSSFQTPQQYASFRQADCPRHGAALTGVGPGERLFTTSKSKALLNVYSWGKGIDQRIAVPEQLECLSLVSHPSANNGGGLKESGGNNLPLFRVPWLLAGGSKSGRIYIWELALGNLLCVKDAHYQGISVIKFSDCGTFLVSGGEDARVMVWRTLDLISVYNEEISVKPFTSFTDHTLSVTDLIILSSGIINDLKLYTVSRDSTLRVYDIMTSKLLTTYITSVSIECITKDPANRSLYIGLTNGSIRTIPLYQINPNTSVLESVGGNSKIITLDHDPNLTNTFVHHQQKVEATASLHKSLNKTKDEEDKPISVTCLDISMDGTSLISGDSAGRVFVSDIVTRQVVKSFPPCNSSISFIQTFFIPQHIIDNNNPSSINKSDKKHRLIPPFKRVLASSKPSEHILNLEIPADLSVKEESFDEWLNNKAQEELQFKNLGSIDSSITLTSVPKTNDDSARIQDLESKLAAVSEAYTDLRSQHEKLIDHYSKKD</sequence>
<dbReference type="PROSITE" id="PS50082">
    <property type="entry name" value="WD_REPEATS_2"/>
    <property type="match status" value="1"/>
</dbReference>
<proteinExistence type="inferred from homology"/>
<evidence type="ECO:0000256" key="7">
    <source>
        <dbReference type="PROSITE-ProRule" id="PRU00221"/>
    </source>
</evidence>
<dbReference type="OrthoDB" id="756370at2759"/>
<dbReference type="RefSeq" id="XP_020075116.1">
    <property type="nucleotide sequence ID" value="XM_020222342.1"/>
</dbReference>
<accession>A0A1E4RFK9</accession>
<keyword evidence="5" id="KW-0677">Repeat</keyword>
<comment type="subcellular location">
    <subcellularLocation>
        <location evidence="8">Nucleus</location>
    </subcellularLocation>
</comment>
<dbReference type="EMBL" id="KV454543">
    <property type="protein sequence ID" value="ODV66049.1"/>
    <property type="molecule type" value="Genomic_DNA"/>
</dbReference>
<dbReference type="PROSITE" id="PS50294">
    <property type="entry name" value="WD_REPEATS_REGION"/>
    <property type="match status" value="1"/>
</dbReference>
<gene>
    <name evidence="9" type="ORF">HYPBUDRAFT_158084</name>
</gene>